<dbReference type="EMBL" id="CAJNDS010002643">
    <property type="protein sequence ID" value="CAE7554949.1"/>
    <property type="molecule type" value="Genomic_DNA"/>
</dbReference>
<organism evidence="2 3">
    <name type="scientific">Symbiodinium natans</name>
    <dbReference type="NCBI Taxonomy" id="878477"/>
    <lineage>
        <taxon>Eukaryota</taxon>
        <taxon>Sar</taxon>
        <taxon>Alveolata</taxon>
        <taxon>Dinophyceae</taxon>
        <taxon>Suessiales</taxon>
        <taxon>Symbiodiniaceae</taxon>
        <taxon>Symbiodinium</taxon>
    </lineage>
</organism>
<keyword evidence="1" id="KW-0812">Transmembrane</keyword>
<dbReference type="OrthoDB" id="10650510at2759"/>
<feature type="transmembrane region" description="Helical" evidence="1">
    <location>
        <begin position="218"/>
        <end position="239"/>
    </location>
</feature>
<name>A0A812U6Z1_9DINO</name>
<comment type="caution">
    <text evidence="2">The sequence shown here is derived from an EMBL/GenBank/DDBJ whole genome shotgun (WGS) entry which is preliminary data.</text>
</comment>
<gene>
    <name evidence="2" type="ORF">SNAT2548_LOCUS31176</name>
</gene>
<protein>
    <submittedName>
        <fullName evidence="2">Uncharacterized protein</fullName>
    </submittedName>
</protein>
<keyword evidence="1" id="KW-1133">Transmembrane helix</keyword>
<sequence length="460" mass="50311">MMRVEVKAVLEQDLMKMKTAQILAWTGLPAPRALLHVERLRFLGQLVRSGPAAAWALIGWYGPYVSALEDAGCWLLSALRGTCPLGPLSESWPAWQELLRDRPGHWKGLLKRAEAWHVQAQGLQASLDTFARTAWSPAVDVPLGDLMRTASMGIIVALTFLRLGVGAKPVASPLQTLLGYAGTWIRRLLVDSFSLLLGLPHSFRLITRRDTRRSPPFVMRLVLFMSLPSMNVLAALAALKPSTDMDVYETVVRFISPLPVLRDTLRVWLSEVSDSAIAEMGENVLLVLHPEHICSAVAGKPQESNDQHVFLPLLRTPLAGPTDHSLPVVWVGHICPRWVQTWQLGALPPVPCGLEDVIAGAFPQAAGFCIALPSLPSPVSAFFRPDAMPLKCLRALCAWLDRALKALLVVLRQAQSGVPALVRFPISAESLQPLSGWLLSLAELDAGSLRPSCFTVEFTS</sequence>
<evidence type="ECO:0000313" key="3">
    <source>
        <dbReference type="Proteomes" id="UP000604046"/>
    </source>
</evidence>
<evidence type="ECO:0000313" key="2">
    <source>
        <dbReference type="EMBL" id="CAE7554949.1"/>
    </source>
</evidence>
<reference evidence="2" key="1">
    <citation type="submission" date="2021-02" db="EMBL/GenBank/DDBJ databases">
        <authorList>
            <person name="Dougan E. K."/>
            <person name="Rhodes N."/>
            <person name="Thang M."/>
            <person name="Chan C."/>
        </authorList>
    </citation>
    <scope>NUCLEOTIDE SEQUENCE</scope>
</reference>
<keyword evidence="1" id="KW-0472">Membrane</keyword>
<dbReference type="Proteomes" id="UP000604046">
    <property type="component" value="Unassembled WGS sequence"/>
</dbReference>
<proteinExistence type="predicted"/>
<accession>A0A812U6Z1</accession>
<keyword evidence="3" id="KW-1185">Reference proteome</keyword>
<dbReference type="AlphaFoldDB" id="A0A812U6Z1"/>
<evidence type="ECO:0000256" key="1">
    <source>
        <dbReference type="SAM" id="Phobius"/>
    </source>
</evidence>